<keyword evidence="2" id="KW-0732">Signal</keyword>
<evidence type="ECO:0000256" key="1">
    <source>
        <dbReference type="SAM" id="MobiDB-lite"/>
    </source>
</evidence>
<dbReference type="EMBL" id="CP157483">
    <property type="protein sequence ID" value="XBO42389.1"/>
    <property type="molecule type" value="Genomic_DNA"/>
</dbReference>
<reference evidence="3" key="1">
    <citation type="submission" date="2024-05" db="EMBL/GenBank/DDBJ databases">
        <authorList>
            <person name="Kim S."/>
            <person name="Heo J."/>
            <person name="Choi H."/>
            <person name="Choi Y."/>
            <person name="Kwon S.-W."/>
            <person name="Kim Y."/>
        </authorList>
    </citation>
    <scope>NUCLEOTIDE SEQUENCE</scope>
    <source>
        <strain evidence="3">KACC 23699</strain>
    </source>
</reference>
<dbReference type="AlphaFoldDB" id="A0AAU7JQQ6"/>
<dbReference type="RefSeq" id="WP_406829802.1">
    <property type="nucleotide sequence ID" value="NZ_CP157483.1"/>
</dbReference>
<sequence>MAVRCRRSSAPLALLLVLPLAACAATPSGGTGTSTRTSTRTAASTSSSAPTPAGTAGVTSASTTCTGHAFTIALGRATKEVAGVTAHYGTLHASAHCPGARGASVLESRVAALVASRLKEWSQAWSGAAGQSGPGRASFENSLTVPVNTSGLVVVASKVDSYAGGAHPDTELDSVTVDTRTGQVLTRDSVVAEMRRAGGPAWDFDRELDRGASAALRGRNQQASPPALHLRTADVQVYPTPQGLRVTADGLGAAIGAVEFTIAWDRLVAPGDSMSFIPAGWR</sequence>
<feature type="region of interest" description="Disordered" evidence="1">
    <location>
        <begin position="26"/>
        <end position="60"/>
    </location>
</feature>
<protein>
    <recommendedName>
        <fullName evidence="4">DUF3298 domain-containing protein</fullName>
    </recommendedName>
</protein>
<proteinExistence type="predicted"/>
<name>A0AAU7JQQ6_9MICO</name>
<evidence type="ECO:0008006" key="4">
    <source>
        <dbReference type="Google" id="ProtNLM"/>
    </source>
</evidence>
<accession>A0AAU7JQQ6</accession>
<feature type="signal peptide" evidence="2">
    <location>
        <begin position="1"/>
        <end position="24"/>
    </location>
</feature>
<organism evidence="3">
    <name type="scientific">Pedococcus sp. KACC 23699</name>
    <dbReference type="NCBI Taxonomy" id="3149228"/>
    <lineage>
        <taxon>Bacteria</taxon>
        <taxon>Bacillati</taxon>
        <taxon>Actinomycetota</taxon>
        <taxon>Actinomycetes</taxon>
        <taxon>Micrococcales</taxon>
        <taxon>Intrasporangiaceae</taxon>
        <taxon>Pedococcus</taxon>
    </lineage>
</organism>
<gene>
    <name evidence="3" type="ORF">ABEG17_12455</name>
</gene>
<evidence type="ECO:0000256" key="2">
    <source>
        <dbReference type="SAM" id="SignalP"/>
    </source>
</evidence>
<evidence type="ECO:0000313" key="3">
    <source>
        <dbReference type="EMBL" id="XBO42389.1"/>
    </source>
</evidence>
<feature type="chain" id="PRO_5043313567" description="DUF3298 domain-containing protein" evidence="2">
    <location>
        <begin position="25"/>
        <end position="282"/>
    </location>
</feature>